<dbReference type="GO" id="GO:0030153">
    <property type="term" value="P:bacteriocin immunity"/>
    <property type="evidence" value="ECO:0007669"/>
    <property type="project" value="InterPro"/>
</dbReference>
<reference evidence="1 2" key="2">
    <citation type="submission" date="2014-05" db="EMBL/GenBank/DDBJ databases">
        <title>Genome sequence of Streptococcus gallolyticus.</title>
        <authorList>
            <person name="Del Campo R."/>
        </authorList>
    </citation>
    <scope>NUCLEOTIDE SEQUENCE [LARGE SCALE GENOMIC DNA]</scope>
    <source>
        <strain evidence="1 2">LMG17956</strain>
    </source>
</reference>
<dbReference type="Proteomes" id="UP000027584">
    <property type="component" value="Unassembled WGS sequence"/>
</dbReference>
<dbReference type="InterPro" id="IPR015046">
    <property type="entry name" value="LciA_Immunity-like"/>
</dbReference>
<proteinExistence type="predicted"/>
<comment type="caution">
    <text evidence="1">The sequence shown here is derived from an EMBL/GenBank/DDBJ whole genome shotgun (WGS) entry which is preliminary data.</text>
</comment>
<evidence type="ECO:0008006" key="3">
    <source>
        <dbReference type="Google" id="ProtNLM"/>
    </source>
</evidence>
<accession>A0A060RHP1</accession>
<protein>
    <recommendedName>
        <fullName evidence="3">Bacteriocin immunity protein</fullName>
    </recommendedName>
</protein>
<dbReference type="EMBL" id="CCBC010000177">
    <property type="protein sequence ID" value="CDO18255.1"/>
    <property type="molecule type" value="Genomic_DNA"/>
</dbReference>
<name>A0A060RHP1_9STRE</name>
<gene>
    <name evidence="1" type="ORF">BN963_SGAL_01453</name>
</gene>
<dbReference type="Gene3D" id="1.20.1440.140">
    <property type="match status" value="1"/>
</dbReference>
<dbReference type="InterPro" id="IPR053739">
    <property type="entry name" value="Bact_Immunity_Domain_sf"/>
</dbReference>
<dbReference type="AlphaFoldDB" id="A0A060RHP1"/>
<organism evidence="1 2">
    <name type="scientific">Streptococcus gallolyticus</name>
    <dbReference type="NCBI Taxonomy" id="315405"/>
    <lineage>
        <taxon>Bacteria</taxon>
        <taxon>Bacillati</taxon>
        <taxon>Bacillota</taxon>
        <taxon>Bacilli</taxon>
        <taxon>Lactobacillales</taxon>
        <taxon>Streptococcaceae</taxon>
        <taxon>Streptococcus</taxon>
    </lineage>
</organism>
<evidence type="ECO:0000313" key="1">
    <source>
        <dbReference type="EMBL" id="CDO18255.1"/>
    </source>
</evidence>
<evidence type="ECO:0000313" key="2">
    <source>
        <dbReference type="Proteomes" id="UP000027584"/>
    </source>
</evidence>
<sequence>MGLKWFAGGKERRDEALIILDKLIASFYNNYGVQPLTDLFLKYKNELKNGGTSTPFVLSRMNIELSRVLTQNKIRLTEEQSKLLKDLRSLSNIRYGYY</sequence>
<dbReference type="Pfam" id="PF08951">
    <property type="entry name" value="EntA_Immun"/>
    <property type="match status" value="1"/>
</dbReference>
<reference evidence="1 2" key="1">
    <citation type="submission" date="2014-02" db="EMBL/GenBank/DDBJ databases">
        <authorList>
            <person name="Manrique M."/>
        </authorList>
    </citation>
    <scope>NUCLEOTIDE SEQUENCE [LARGE SCALE GENOMIC DNA]</scope>
    <source>
        <strain evidence="1 2">LMG17956</strain>
    </source>
</reference>